<evidence type="ECO:0000313" key="6">
    <source>
        <dbReference type="EMBL" id="KAF8379985.1"/>
    </source>
</evidence>
<keyword evidence="7" id="KW-1185">Reference proteome</keyword>
<dbReference type="PANTHER" id="PTHR47999">
    <property type="entry name" value="TRANSCRIPTION FACTOR MYB8-RELATED-RELATED"/>
    <property type="match status" value="1"/>
</dbReference>
<evidence type="ECO:0000256" key="2">
    <source>
        <dbReference type="ARBA" id="ARBA00023125"/>
    </source>
</evidence>
<dbReference type="Proteomes" id="UP000655225">
    <property type="component" value="Unassembled WGS sequence"/>
</dbReference>
<feature type="domain" description="Myb-like" evidence="5">
    <location>
        <begin position="9"/>
        <end position="60"/>
    </location>
</feature>
<reference evidence="6 7" key="1">
    <citation type="submission" date="2020-04" db="EMBL/GenBank/DDBJ databases">
        <title>Plant Genome Project.</title>
        <authorList>
            <person name="Zhang R.-G."/>
        </authorList>
    </citation>
    <scope>NUCLEOTIDE SEQUENCE [LARGE SCALE GENOMIC DNA]</scope>
    <source>
        <strain evidence="6">YNK0</strain>
        <tissue evidence="6">Leaf</tissue>
    </source>
</reference>
<comment type="subcellular location">
    <subcellularLocation>
        <location evidence="1">Nucleus</location>
    </subcellularLocation>
</comment>
<gene>
    <name evidence="6" type="ORF">HHK36_027453</name>
</gene>
<dbReference type="PANTHER" id="PTHR47999:SF9">
    <property type="entry name" value="TRANSCRIPTION REPRESSOR MYB5-LIKE"/>
    <property type="match status" value="1"/>
</dbReference>
<name>A0A834YGQ8_TETSI</name>
<dbReference type="SUPFAM" id="SSF46689">
    <property type="entry name" value="Homeodomain-like"/>
    <property type="match status" value="1"/>
</dbReference>
<evidence type="ECO:0000259" key="5">
    <source>
        <dbReference type="PROSITE" id="PS50090"/>
    </source>
</evidence>
<sequence>MGRAPCCSKVGLHRGPWTIREDTLLTKYIQAHGEGHWRSLPKKAGQGTDKNSHKRMFKLSREPKKRNNNNNKSKNKKINKVKINGETIETRIHLPKAFRLTSVSIKRNNSFDSNTVSGSSSHDGDKGICTGVIDFPWSDLKNTGHDSGGVIVCDEDDDLINGCDLAYRSPIPTKDIMLEKLYEEYLQLLEAEDQAQFDSLAGSLFV</sequence>
<dbReference type="GO" id="GO:0003677">
    <property type="term" value="F:DNA binding"/>
    <property type="evidence" value="ECO:0007669"/>
    <property type="project" value="UniProtKB-KW"/>
</dbReference>
<evidence type="ECO:0000313" key="7">
    <source>
        <dbReference type="Proteomes" id="UP000655225"/>
    </source>
</evidence>
<feature type="region of interest" description="Disordered" evidence="4">
    <location>
        <begin position="35"/>
        <end position="79"/>
    </location>
</feature>
<dbReference type="PROSITE" id="PS50090">
    <property type="entry name" value="MYB_LIKE"/>
    <property type="match status" value="1"/>
</dbReference>
<dbReference type="OrthoDB" id="2143914at2759"/>
<keyword evidence="2" id="KW-0238">DNA-binding</keyword>
<dbReference type="InterPro" id="IPR009057">
    <property type="entry name" value="Homeodomain-like_sf"/>
</dbReference>
<feature type="compositionally biased region" description="Basic residues" evidence="4">
    <location>
        <begin position="52"/>
        <end position="79"/>
    </location>
</feature>
<evidence type="ECO:0000256" key="4">
    <source>
        <dbReference type="SAM" id="MobiDB-lite"/>
    </source>
</evidence>
<dbReference type="InterPro" id="IPR001005">
    <property type="entry name" value="SANT/Myb"/>
</dbReference>
<keyword evidence="3" id="KW-0539">Nucleus</keyword>
<dbReference type="InterPro" id="IPR015495">
    <property type="entry name" value="Myb_TF_plants"/>
</dbReference>
<comment type="caution">
    <text evidence="6">The sequence shown here is derived from an EMBL/GenBank/DDBJ whole genome shotgun (WGS) entry which is preliminary data.</text>
</comment>
<dbReference type="GO" id="GO:0005634">
    <property type="term" value="C:nucleus"/>
    <property type="evidence" value="ECO:0007669"/>
    <property type="project" value="UniProtKB-SubCell"/>
</dbReference>
<evidence type="ECO:0000256" key="1">
    <source>
        <dbReference type="ARBA" id="ARBA00004123"/>
    </source>
</evidence>
<dbReference type="Pfam" id="PF00249">
    <property type="entry name" value="Myb_DNA-binding"/>
    <property type="match status" value="1"/>
</dbReference>
<proteinExistence type="predicted"/>
<organism evidence="6 7">
    <name type="scientific">Tetracentron sinense</name>
    <name type="common">Spur-leaf</name>
    <dbReference type="NCBI Taxonomy" id="13715"/>
    <lineage>
        <taxon>Eukaryota</taxon>
        <taxon>Viridiplantae</taxon>
        <taxon>Streptophyta</taxon>
        <taxon>Embryophyta</taxon>
        <taxon>Tracheophyta</taxon>
        <taxon>Spermatophyta</taxon>
        <taxon>Magnoliopsida</taxon>
        <taxon>Trochodendrales</taxon>
        <taxon>Trochodendraceae</taxon>
        <taxon>Tetracentron</taxon>
    </lineage>
</organism>
<dbReference type="Gene3D" id="1.10.10.60">
    <property type="entry name" value="Homeodomain-like"/>
    <property type="match status" value="1"/>
</dbReference>
<dbReference type="CDD" id="cd00167">
    <property type="entry name" value="SANT"/>
    <property type="match status" value="1"/>
</dbReference>
<dbReference type="OMA" id="QWTSRED"/>
<evidence type="ECO:0000256" key="3">
    <source>
        <dbReference type="ARBA" id="ARBA00023242"/>
    </source>
</evidence>
<dbReference type="AlphaFoldDB" id="A0A834YGQ8"/>
<protein>
    <recommendedName>
        <fullName evidence="5">Myb-like domain-containing protein</fullName>
    </recommendedName>
</protein>
<dbReference type="EMBL" id="JABCRI010000021">
    <property type="protein sequence ID" value="KAF8379985.1"/>
    <property type="molecule type" value="Genomic_DNA"/>
</dbReference>
<accession>A0A834YGQ8</accession>